<reference evidence="1" key="2">
    <citation type="journal article" date="2015" name="Data Brief">
        <title>Shoot transcriptome of the giant reed, Arundo donax.</title>
        <authorList>
            <person name="Barrero R.A."/>
            <person name="Guerrero F.D."/>
            <person name="Moolhuijzen P."/>
            <person name="Goolsby J.A."/>
            <person name="Tidwell J."/>
            <person name="Bellgard S.E."/>
            <person name="Bellgard M.I."/>
        </authorList>
    </citation>
    <scope>NUCLEOTIDE SEQUENCE</scope>
    <source>
        <tissue evidence="1">Shoot tissue taken approximately 20 cm above the soil surface</tissue>
    </source>
</reference>
<organism evidence="1">
    <name type="scientific">Arundo donax</name>
    <name type="common">Giant reed</name>
    <name type="synonym">Donax arundinaceus</name>
    <dbReference type="NCBI Taxonomy" id="35708"/>
    <lineage>
        <taxon>Eukaryota</taxon>
        <taxon>Viridiplantae</taxon>
        <taxon>Streptophyta</taxon>
        <taxon>Embryophyta</taxon>
        <taxon>Tracheophyta</taxon>
        <taxon>Spermatophyta</taxon>
        <taxon>Magnoliopsida</taxon>
        <taxon>Liliopsida</taxon>
        <taxon>Poales</taxon>
        <taxon>Poaceae</taxon>
        <taxon>PACMAD clade</taxon>
        <taxon>Arundinoideae</taxon>
        <taxon>Arundineae</taxon>
        <taxon>Arundo</taxon>
    </lineage>
</organism>
<dbReference type="AlphaFoldDB" id="A0A0A9CW96"/>
<name>A0A0A9CW96_ARUDO</name>
<reference evidence="1" key="1">
    <citation type="submission" date="2014-09" db="EMBL/GenBank/DDBJ databases">
        <authorList>
            <person name="Magalhaes I.L.F."/>
            <person name="Oliveira U."/>
            <person name="Santos F.R."/>
            <person name="Vidigal T.H.D.A."/>
            <person name="Brescovit A.D."/>
            <person name="Santos A.J."/>
        </authorList>
    </citation>
    <scope>NUCLEOTIDE SEQUENCE</scope>
    <source>
        <tissue evidence="1">Shoot tissue taken approximately 20 cm above the soil surface</tissue>
    </source>
</reference>
<protein>
    <submittedName>
        <fullName evidence="1">Uncharacterized protein</fullName>
    </submittedName>
</protein>
<dbReference type="EMBL" id="GBRH01220260">
    <property type="protein sequence ID" value="JAD77635.1"/>
    <property type="molecule type" value="Transcribed_RNA"/>
</dbReference>
<accession>A0A0A9CW96</accession>
<evidence type="ECO:0000313" key="1">
    <source>
        <dbReference type="EMBL" id="JAD77635.1"/>
    </source>
</evidence>
<sequence length="55" mass="6506">MQITRNRPLNSRTSRCKCRCRICCRCTIKTCRQHQACATKQHMINRCLNKIVPLD</sequence>
<proteinExistence type="predicted"/>